<evidence type="ECO:0000313" key="2">
    <source>
        <dbReference type="Proteomes" id="UP001173801"/>
    </source>
</evidence>
<dbReference type="Proteomes" id="UP001173801">
    <property type="component" value="Unassembled WGS sequence"/>
</dbReference>
<accession>A0ABT7HU05</accession>
<dbReference type="RefSeq" id="WP_284938616.1">
    <property type="nucleotide sequence ID" value="NZ_JANURM010000025.1"/>
</dbReference>
<dbReference type="Pfam" id="PF11185">
    <property type="entry name" value="DUF2971"/>
    <property type="match status" value="1"/>
</dbReference>
<dbReference type="EMBL" id="JANURM010000025">
    <property type="protein sequence ID" value="MDL0089869.1"/>
    <property type="molecule type" value="Genomic_DNA"/>
</dbReference>
<proteinExistence type="predicted"/>
<sequence length="259" mass="31194">MYSKFRAIQGYRDKKISEMVNTSQDLTYLLKNESNERILDILINKQLYASKFEELNDIREGLFYFVYTIGSNVDNILERIRNAKNEYRICSFSKTPIKSKYNIEKDLRQHLMWAHYAGNHNGIRIDFDIDNSKNQKGPFEVKYTNKEEDYEFVRYVNNISYGDEWFWFVKKIFTTKQKIWEYEKESRVITNDRKVYIKIRQIVIGRGFLRTTFDYMRNGDRFEDNLIKFAKQLKVLVSEPDVKILAYKSKYSNELVQVI</sequence>
<organism evidence="1 2">
    <name type="scientific">Campylobacter gastrosuis</name>
    <dbReference type="NCBI Taxonomy" id="2974576"/>
    <lineage>
        <taxon>Bacteria</taxon>
        <taxon>Pseudomonadati</taxon>
        <taxon>Campylobacterota</taxon>
        <taxon>Epsilonproteobacteria</taxon>
        <taxon>Campylobacterales</taxon>
        <taxon>Campylobacteraceae</taxon>
        <taxon>Campylobacter</taxon>
    </lineage>
</organism>
<protein>
    <submittedName>
        <fullName evidence="1">DUF2971 domain-containing protein</fullName>
    </submittedName>
</protein>
<reference evidence="1" key="1">
    <citation type="submission" date="2022-08" db="EMBL/GenBank/DDBJ databases">
        <authorList>
            <person name="Wang H."/>
        </authorList>
    </citation>
    <scope>NUCLEOTIDE SEQUENCE</scope>
    <source>
        <strain evidence="1">PS10</strain>
    </source>
</reference>
<dbReference type="InterPro" id="IPR021352">
    <property type="entry name" value="DUF2971"/>
</dbReference>
<name>A0ABT7HU05_9BACT</name>
<gene>
    <name evidence="1" type="ORF">NYG85_10930</name>
</gene>
<reference evidence="1" key="2">
    <citation type="journal article" date="2023" name="Microorganisms">
        <title>Isolation and Genomic Characteristics of Cat-Borne Campylobacter felis sp. nov. and Sheep-Borne Campylobacter ovis sp. nov.</title>
        <authorList>
            <person name="Wang H."/>
            <person name="Li Y."/>
            <person name="Gu Y."/>
            <person name="Zhou G."/>
            <person name="Chen X."/>
            <person name="Zhang X."/>
            <person name="Shao Z."/>
            <person name="Zhang J."/>
            <person name="Zhang M."/>
        </authorList>
    </citation>
    <scope>NUCLEOTIDE SEQUENCE</scope>
    <source>
        <strain evidence="1">PS10</strain>
    </source>
</reference>
<evidence type="ECO:0000313" key="1">
    <source>
        <dbReference type="EMBL" id="MDL0089869.1"/>
    </source>
</evidence>
<comment type="caution">
    <text evidence="1">The sequence shown here is derived from an EMBL/GenBank/DDBJ whole genome shotgun (WGS) entry which is preliminary data.</text>
</comment>
<keyword evidence="2" id="KW-1185">Reference proteome</keyword>